<sequence length="653" mass="74098">MVATMAFSCTRIDTLPIEIICLIFSNLDMKALLRCSRVNRHLRKIIASSVQLQYAIELGRHRMLSLLPSSSNISYNMLLNQLRNRGKAWKYLDWNKRETLELPPTGSVYEFVGGLYGNGREDDSRVTASISFLELPTTDTPDGKSGAWTHSMGDTTIVDFTMDPSQDLLILVALARPESKHVYELHLRSIKTNQPHPRACAPVLPCLLRPNSQAQSSDVVAAVRVQAAGSIMALLIKEVFEGPSAHLEIWKWDGDPRYSCAMVASDGIDDFTFLTHETFLLVLPTGHFAVYDFKWPMICSTIPTLRAMYNFPPLTRGYQYWYVSMSSNPAPGYVPRYAPEYGFENQQMYYPSPDERIHACCIYVYDPSSEDNHHVKSFVFFLNLRTLLKAPHEWRMKSPKNTLSPQSNGCTAVDYPRFPSFGITPLSGMHTPRKATPEHFKEIEWSEWGPENTRWFEENISTDWQHAVYGLRTVESIELAKVQRPSQVADFNRFLRETSPAEEDLPESDPSEAKAEHGHGQEEGAEGYDQDDDDIDLDAQRCLRLRDFNPYSFADFDASKPVSILSEGRPTQVIGELGTDSKGRCRFRRLVNTPSTLSVNGVFEHDIVSSLPYVEVVSEEMFEVTDVMMDDSRLLLLKRGDSGRLERLDVLVM</sequence>
<feature type="compositionally biased region" description="Acidic residues" evidence="1">
    <location>
        <begin position="523"/>
        <end position="533"/>
    </location>
</feature>
<dbReference type="Gene3D" id="1.20.1280.50">
    <property type="match status" value="1"/>
</dbReference>
<feature type="domain" description="F-box" evidence="2">
    <location>
        <begin position="9"/>
        <end position="55"/>
    </location>
</feature>
<feature type="compositionally biased region" description="Acidic residues" evidence="1">
    <location>
        <begin position="500"/>
        <end position="510"/>
    </location>
</feature>
<feature type="compositionally biased region" description="Basic and acidic residues" evidence="1">
    <location>
        <begin position="511"/>
        <end position="522"/>
    </location>
</feature>
<dbReference type="AlphaFoldDB" id="A0A8H4QYC5"/>
<dbReference type="Proteomes" id="UP000521872">
    <property type="component" value="Unassembled WGS sequence"/>
</dbReference>
<keyword evidence="4" id="KW-1185">Reference proteome</keyword>
<evidence type="ECO:0000256" key="1">
    <source>
        <dbReference type="SAM" id="MobiDB-lite"/>
    </source>
</evidence>
<proteinExistence type="predicted"/>
<evidence type="ECO:0000313" key="3">
    <source>
        <dbReference type="EMBL" id="KAF4618925.1"/>
    </source>
</evidence>
<name>A0A8H4QYC5_9AGAR</name>
<dbReference type="PROSITE" id="PS50181">
    <property type="entry name" value="FBOX"/>
    <property type="match status" value="1"/>
</dbReference>
<dbReference type="EMBL" id="JAACJL010000017">
    <property type="protein sequence ID" value="KAF4618925.1"/>
    <property type="molecule type" value="Genomic_DNA"/>
</dbReference>
<evidence type="ECO:0000259" key="2">
    <source>
        <dbReference type="PROSITE" id="PS50181"/>
    </source>
</evidence>
<dbReference type="SUPFAM" id="SSF81383">
    <property type="entry name" value="F-box domain"/>
    <property type="match status" value="1"/>
</dbReference>
<comment type="caution">
    <text evidence="3">The sequence shown here is derived from an EMBL/GenBank/DDBJ whole genome shotgun (WGS) entry which is preliminary data.</text>
</comment>
<feature type="region of interest" description="Disordered" evidence="1">
    <location>
        <begin position="498"/>
        <end position="533"/>
    </location>
</feature>
<dbReference type="InterPro" id="IPR036047">
    <property type="entry name" value="F-box-like_dom_sf"/>
</dbReference>
<gene>
    <name evidence="3" type="ORF">D9613_009920</name>
</gene>
<reference evidence="3 4" key="1">
    <citation type="submission" date="2019-12" db="EMBL/GenBank/DDBJ databases">
        <authorList>
            <person name="Floudas D."/>
            <person name="Bentzer J."/>
            <person name="Ahren D."/>
            <person name="Johansson T."/>
            <person name="Persson P."/>
            <person name="Tunlid A."/>
        </authorList>
    </citation>
    <scope>NUCLEOTIDE SEQUENCE [LARGE SCALE GENOMIC DNA]</scope>
    <source>
        <strain evidence="3 4">CBS 102.39</strain>
    </source>
</reference>
<organism evidence="3 4">
    <name type="scientific">Agrocybe pediades</name>
    <dbReference type="NCBI Taxonomy" id="84607"/>
    <lineage>
        <taxon>Eukaryota</taxon>
        <taxon>Fungi</taxon>
        <taxon>Dikarya</taxon>
        <taxon>Basidiomycota</taxon>
        <taxon>Agaricomycotina</taxon>
        <taxon>Agaricomycetes</taxon>
        <taxon>Agaricomycetidae</taxon>
        <taxon>Agaricales</taxon>
        <taxon>Agaricineae</taxon>
        <taxon>Strophariaceae</taxon>
        <taxon>Agrocybe</taxon>
    </lineage>
</organism>
<dbReference type="Pfam" id="PF12937">
    <property type="entry name" value="F-box-like"/>
    <property type="match status" value="1"/>
</dbReference>
<dbReference type="CDD" id="cd09917">
    <property type="entry name" value="F-box_SF"/>
    <property type="match status" value="1"/>
</dbReference>
<dbReference type="SMART" id="SM00256">
    <property type="entry name" value="FBOX"/>
    <property type="match status" value="1"/>
</dbReference>
<evidence type="ECO:0000313" key="4">
    <source>
        <dbReference type="Proteomes" id="UP000521872"/>
    </source>
</evidence>
<protein>
    <recommendedName>
        <fullName evidence="2">F-box domain-containing protein</fullName>
    </recommendedName>
</protein>
<accession>A0A8H4QYC5</accession>
<dbReference type="InterPro" id="IPR001810">
    <property type="entry name" value="F-box_dom"/>
</dbReference>